<accession>A0AAP0H9Z0</accession>
<organism evidence="2 3">
    <name type="scientific">Deinandra increscens subsp. villosa</name>
    <dbReference type="NCBI Taxonomy" id="3103831"/>
    <lineage>
        <taxon>Eukaryota</taxon>
        <taxon>Viridiplantae</taxon>
        <taxon>Streptophyta</taxon>
        <taxon>Embryophyta</taxon>
        <taxon>Tracheophyta</taxon>
        <taxon>Spermatophyta</taxon>
        <taxon>Magnoliopsida</taxon>
        <taxon>eudicotyledons</taxon>
        <taxon>Gunneridae</taxon>
        <taxon>Pentapetalae</taxon>
        <taxon>asterids</taxon>
        <taxon>campanulids</taxon>
        <taxon>Asterales</taxon>
        <taxon>Asteraceae</taxon>
        <taxon>Asteroideae</taxon>
        <taxon>Heliantheae alliance</taxon>
        <taxon>Madieae</taxon>
        <taxon>Madiinae</taxon>
        <taxon>Deinandra</taxon>
    </lineage>
</organism>
<dbReference type="PANTHER" id="PTHR38370:SF1">
    <property type="entry name" value="BETA-1,4-XYLOSIDASE"/>
    <property type="match status" value="1"/>
</dbReference>
<evidence type="ECO:0000313" key="2">
    <source>
        <dbReference type="EMBL" id="KAK9077221.1"/>
    </source>
</evidence>
<protein>
    <submittedName>
        <fullName evidence="2">Uncharacterized protein</fullName>
    </submittedName>
</protein>
<dbReference type="EMBL" id="JBCNJP010000007">
    <property type="protein sequence ID" value="KAK9077221.1"/>
    <property type="molecule type" value="Genomic_DNA"/>
</dbReference>
<reference evidence="2 3" key="1">
    <citation type="submission" date="2024-04" db="EMBL/GenBank/DDBJ databases">
        <title>The reference genome of an endangered Asteraceae, Deinandra increscens subsp. villosa, native to the Central Coast of California.</title>
        <authorList>
            <person name="Guilliams M."/>
            <person name="Hasenstab-Lehman K."/>
            <person name="Meyer R."/>
            <person name="Mcevoy S."/>
        </authorList>
    </citation>
    <scope>NUCLEOTIDE SEQUENCE [LARGE SCALE GENOMIC DNA]</scope>
    <source>
        <tissue evidence="2">Leaf</tissue>
    </source>
</reference>
<dbReference type="PANTHER" id="PTHR38370">
    <property type="entry name" value="BETA-1,4-XYLOSIDASE"/>
    <property type="match status" value="1"/>
</dbReference>
<proteinExistence type="predicted"/>
<dbReference type="AlphaFoldDB" id="A0AAP0H9Z0"/>
<sequence>MEGLIPFLMRAIKKPRPHNNYRTLSASAGSTPSYQVLVGADPKAERSSHRRTRSELHPQTADIMERRPRFGLFFDLLSNFQMGEGKASGSDWKWVSVDNKIPCQSPSRVSPCNVQAMEAVPKRLSPGNGQAMETVPNGIIPVNENPTVEKGM</sequence>
<gene>
    <name evidence="2" type="ORF">SSX86_005557</name>
</gene>
<keyword evidence="3" id="KW-1185">Reference proteome</keyword>
<name>A0AAP0H9Z0_9ASTR</name>
<evidence type="ECO:0000256" key="1">
    <source>
        <dbReference type="SAM" id="MobiDB-lite"/>
    </source>
</evidence>
<dbReference type="Proteomes" id="UP001408789">
    <property type="component" value="Unassembled WGS sequence"/>
</dbReference>
<feature type="region of interest" description="Disordered" evidence="1">
    <location>
        <begin position="41"/>
        <end position="62"/>
    </location>
</feature>
<comment type="caution">
    <text evidence="2">The sequence shown here is derived from an EMBL/GenBank/DDBJ whole genome shotgun (WGS) entry which is preliminary data.</text>
</comment>
<evidence type="ECO:0000313" key="3">
    <source>
        <dbReference type="Proteomes" id="UP001408789"/>
    </source>
</evidence>